<keyword evidence="5" id="KW-1185">Reference proteome</keyword>
<dbReference type="InterPro" id="IPR009091">
    <property type="entry name" value="RCC1/BLIP-II"/>
</dbReference>
<dbReference type="Pfam" id="PF25390">
    <property type="entry name" value="WD40_RLD"/>
    <property type="match status" value="2"/>
</dbReference>
<evidence type="ECO:0000313" key="4">
    <source>
        <dbReference type="EMBL" id="GAA4389062.1"/>
    </source>
</evidence>
<keyword evidence="2" id="KW-0732">Signal</keyword>
<dbReference type="Pfam" id="PF13540">
    <property type="entry name" value="RCC1_2"/>
    <property type="match status" value="2"/>
</dbReference>
<organism evidence="4 5">
    <name type="scientific">Hymenobacter koreensis</name>
    <dbReference type="NCBI Taxonomy" id="1084523"/>
    <lineage>
        <taxon>Bacteria</taxon>
        <taxon>Pseudomonadati</taxon>
        <taxon>Bacteroidota</taxon>
        <taxon>Cytophagia</taxon>
        <taxon>Cytophagales</taxon>
        <taxon>Hymenobacteraceae</taxon>
        <taxon>Hymenobacter</taxon>
    </lineage>
</organism>
<feature type="domain" description="RCC1-like" evidence="3">
    <location>
        <begin position="23"/>
        <end position="297"/>
    </location>
</feature>
<dbReference type="SUPFAM" id="SSF50985">
    <property type="entry name" value="RCC1/BLIP-II"/>
    <property type="match status" value="3"/>
</dbReference>
<evidence type="ECO:0000259" key="3">
    <source>
        <dbReference type="Pfam" id="PF25390"/>
    </source>
</evidence>
<dbReference type="PANTHER" id="PTHR22870">
    <property type="entry name" value="REGULATOR OF CHROMOSOME CONDENSATION"/>
    <property type="match status" value="1"/>
</dbReference>
<protein>
    <recommendedName>
        <fullName evidence="3">RCC1-like domain-containing protein</fullName>
    </recommendedName>
</protein>
<comment type="caution">
    <text evidence="4">The sequence shown here is derived from an EMBL/GenBank/DDBJ whole genome shotgun (WGS) entry which is preliminary data.</text>
</comment>
<feature type="domain" description="RCC1-like" evidence="3">
    <location>
        <begin position="420"/>
        <end position="706"/>
    </location>
</feature>
<evidence type="ECO:0000256" key="2">
    <source>
        <dbReference type="SAM" id="SignalP"/>
    </source>
</evidence>
<feature type="chain" id="PRO_5045313552" description="RCC1-like domain-containing protein" evidence="2">
    <location>
        <begin position="23"/>
        <end position="812"/>
    </location>
</feature>
<sequence length="812" mass="84774">MTSLRGLLSLYLLLACGGGLRAQQHSVWVRADGALWTWGRNTFGQLGDGTLVDKRVPTVVGTSTAWRTAVAGGNFTVALQQDGSLWTWGHNYDGQLGTGSNNDRAVPGRVGTATWVSVGAGVEHAVAVRQDGTLWAWGSNGNGRLGTNFPFALLSPGRVGTAANWQSVTAGADFTLAIKTDGTLWAWGRNDQGQLGDGTTTDRLTPVQIGTATNWRHITAGLAHVVGLRQDGSAWAWGFNSSGQLGLGTAVRNQLVPTPLGAGAAWASVAAGGSHTLAVRQDGTLWGCGGNDAGQLGDSTFLNRSSLTQVGVLRTWHSVVAITSHSVAARRDGTLWGWGNSSFGQVGSALLGMTNEPAPFRVQPGWTWRSMSAGSGHGMGIRSDGTLWGWGDNDDGQLGDSTLNRQVLPVRIGRDTNWQTVVAGQGHTLALKTDGTLWAWGRNDQGQLGLGTTGPVAAEPSVPRQVGTATTWRSVAVAGSYTLALRQDGTLWAWGSNQGQFGDGTTTSRNVPTRVGTLTTWQSISAAAGVAHGIRTDGSLWGWGSSGFGQVGDGTTTVRLSPVQIGTATNWQSVSDGSSYALATRTDGTLWSWGRNTEGQLGNGSTGTGRTSPGQVGSGTTWLAAQGGAGHSLALRQDGTLWSWGRNDSGQLGIGSSSTPPLAVPRQAGTALWAAVRGGAIFSLGLQPDGTLWGWGSNARGQLGIPLRSPVPLLIAGNAVPLATRTNSRRAADFVAYPTVASEAVHYAYAGSLLPTDATLEVLRLNGQRVAQWPLNSAAPRGQMAVADLAPGWYVLRLRTSRSSYVARFLRP</sequence>
<dbReference type="InterPro" id="IPR051210">
    <property type="entry name" value="Ub_ligase/GEF_domain"/>
</dbReference>
<name>A0ABP8JDK2_9BACT</name>
<accession>A0ABP8JDK2</accession>
<dbReference type="PANTHER" id="PTHR22870:SF408">
    <property type="entry name" value="OS09G0560450 PROTEIN"/>
    <property type="match status" value="1"/>
</dbReference>
<gene>
    <name evidence="4" type="ORF">GCM10023186_36080</name>
</gene>
<dbReference type="PROSITE" id="PS50012">
    <property type="entry name" value="RCC1_3"/>
    <property type="match status" value="13"/>
</dbReference>
<dbReference type="Proteomes" id="UP001500454">
    <property type="component" value="Unassembled WGS sequence"/>
</dbReference>
<dbReference type="Gene3D" id="2.130.10.30">
    <property type="entry name" value="Regulator of chromosome condensation 1/beta-lactamase-inhibitor protein II"/>
    <property type="match status" value="4"/>
</dbReference>
<evidence type="ECO:0000256" key="1">
    <source>
        <dbReference type="ARBA" id="ARBA00022737"/>
    </source>
</evidence>
<keyword evidence="1" id="KW-0677">Repeat</keyword>
<dbReference type="InterPro" id="IPR058923">
    <property type="entry name" value="RCC1-like_dom"/>
</dbReference>
<dbReference type="PROSITE" id="PS00626">
    <property type="entry name" value="RCC1_2"/>
    <property type="match status" value="2"/>
</dbReference>
<dbReference type="PRINTS" id="PR00633">
    <property type="entry name" value="RCCNDNSATION"/>
</dbReference>
<evidence type="ECO:0000313" key="5">
    <source>
        <dbReference type="Proteomes" id="UP001500454"/>
    </source>
</evidence>
<dbReference type="InterPro" id="IPR000408">
    <property type="entry name" value="Reg_chr_condens"/>
</dbReference>
<feature type="signal peptide" evidence="2">
    <location>
        <begin position="1"/>
        <end position="22"/>
    </location>
</feature>
<proteinExistence type="predicted"/>
<dbReference type="PROSITE" id="PS51257">
    <property type="entry name" value="PROKAR_LIPOPROTEIN"/>
    <property type="match status" value="1"/>
</dbReference>
<dbReference type="EMBL" id="BAABHA010000013">
    <property type="protein sequence ID" value="GAA4389062.1"/>
    <property type="molecule type" value="Genomic_DNA"/>
</dbReference>
<reference evidence="5" key="1">
    <citation type="journal article" date="2019" name="Int. J. Syst. Evol. Microbiol.">
        <title>The Global Catalogue of Microorganisms (GCM) 10K type strain sequencing project: providing services to taxonomists for standard genome sequencing and annotation.</title>
        <authorList>
            <consortium name="The Broad Institute Genomics Platform"/>
            <consortium name="The Broad Institute Genome Sequencing Center for Infectious Disease"/>
            <person name="Wu L."/>
            <person name="Ma J."/>
        </authorList>
    </citation>
    <scope>NUCLEOTIDE SEQUENCE [LARGE SCALE GENOMIC DNA]</scope>
    <source>
        <strain evidence="5">JCM 17924</strain>
    </source>
</reference>